<accession>A0AAU7ZMF5</accession>
<dbReference type="EMBL" id="CP132942">
    <property type="protein sequence ID" value="XCB31961.1"/>
    <property type="molecule type" value="Genomic_DNA"/>
</dbReference>
<evidence type="ECO:0000259" key="1">
    <source>
        <dbReference type="Pfam" id="PF14534"/>
    </source>
</evidence>
<reference evidence="2" key="2">
    <citation type="journal article" date="2024" name="Environ. Microbiol.">
        <title>Genome analysis and description of Tunturibacter gen. nov. expands the diversity of Terriglobia in tundra soils.</title>
        <authorList>
            <person name="Messyasz A."/>
            <person name="Mannisto M.K."/>
            <person name="Kerkhof L.J."/>
            <person name="Haggblom M.M."/>
        </authorList>
    </citation>
    <scope>NUCLEOTIDE SEQUENCE</scope>
    <source>
        <strain evidence="2">X5P6</strain>
    </source>
</reference>
<dbReference type="KEGG" id="tpsc:RBB77_16115"/>
<organism evidence="2">
    <name type="scientific">Tunturiibacter psychrotolerans</name>
    <dbReference type="NCBI Taxonomy" id="3069686"/>
    <lineage>
        <taxon>Bacteria</taxon>
        <taxon>Pseudomonadati</taxon>
        <taxon>Acidobacteriota</taxon>
        <taxon>Terriglobia</taxon>
        <taxon>Terriglobales</taxon>
        <taxon>Acidobacteriaceae</taxon>
        <taxon>Tunturiibacter</taxon>
    </lineage>
</organism>
<dbReference type="SUPFAM" id="SSF54427">
    <property type="entry name" value="NTF2-like"/>
    <property type="match status" value="1"/>
</dbReference>
<feature type="domain" description="DUF4440" evidence="1">
    <location>
        <begin position="3"/>
        <end position="105"/>
    </location>
</feature>
<dbReference type="InterPro" id="IPR027843">
    <property type="entry name" value="DUF4440"/>
</dbReference>
<dbReference type="InterPro" id="IPR032710">
    <property type="entry name" value="NTF2-like_dom_sf"/>
</dbReference>
<reference evidence="2" key="1">
    <citation type="submission" date="2023-08" db="EMBL/GenBank/DDBJ databases">
        <authorList>
            <person name="Messyasz A."/>
            <person name="Mannisto M.K."/>
            <person name="Kerkhof L.J."/>
            <person name="Haggblom M."/>
        </authorList>
    </citation>
    <scope>NUCLEOTIDE SEQUENCE</scope>
    <source>
        <strain evidence="2">X5P6</strain>
    </source>
</reference>
<name>A0AAU7ZMF5_9BACT</name>
<gene>
    <name evidence="2" type="ORF">RBB77_16115</name>
</gene>
<evidence type="ECO:0000313" key="2">
    <source>
        <dbReference type="EMBL" id="XCB31961.1"/>
    </source>
</evidence>
<protein>
    <submittedName>
        <fullName evidence="2">Nuclear transport factor 2 family protein</fullName>
    </submittedName>
</protein>
<dbReference type="AlphaFoldDB" id="A0AAU7ZMF5"/>
<proteinExistence type="predicted"/>
<dbReference type="RefSeq" id="WP_353062807.1">
    <property type="nucleotide sequence ID" value="NZ_CP132942.1"/>
</dbReference>
<dbReference type="Pfam" id="PF14534">
    <property type="entry name" value="DUF4440"/>
    <property type="match status" value="1"/>
</dbReference>
<sequence>MSERQWAESVATNDSSVPERILADDFMWIYPDGRGMNKAQTIADARSGPGPFISDHLDGMSVRFFGKTAVAQGSESWVQRDAAGERRGRFVWTDVWVKRDGQWQIVAAEDLIPPTTAR</sequence>
<dbReference type="Gene3D" id="3.10.450.50">
    <property type="match status" value="1"/>
</dbReference>